<dbReference type="Proteomes" id="UP000236291">
    <property type="component" value="Unassembled WGS sequence"/>
</dbReference>
<reference evidence="1 2" key="2">
    <citation type="journal article" date="2017" name="Front. Plant Sci.">
        <title>Gene Classification and Mining of Molecular Markers Useful in Red Clover (Trifolium pratense) Breeding.</title>
        <authorList>
            <person name="Istvanek J."/>
            <person name="Dluhosova J."/>
            <person name="Dluhos P."/>
            <person name="Patkova L."/>
            <person name="Nedelnik J."/>
            <person name="Repkova J."/>
        </authorList>
    </citation>
    <scope>NUCLEOTIDE SEQUENCE [LARGE SCALE GENOMIC DNA]</scope>
    <source>
        <strain evidence="2">cv. Tatra</strain>
        <tissue evidence="1">Young leaves</tissue>
    </source>
</reference>
<reference evidence="1 2" key="1">
    <citation type="journal article" date="2014" name="Am. J. Bot.">
        <title>Genome assembly and annotation for red clover (Trifolium pratense; Fabaceae).</title>
        <authorList>
            <person name="Istvanek J."/>
            <person name="Jaros M."/>
            <person name="Krenek A."/>
            <person name="Repkova J."/>
        </authorList>
    </citation>
    <scope>NUCLEOTIDE SEQUENCE [LARGE SCALE GENOMIC DNA]</scope>
    <source>
        <strain evidence="2">cv. Tatra</strain>
        <tissue evidence="1">Young leaves</tissue>
    </source>
</reference>
<organism evidence="1 2">
    <name type="scientific">Trifolium pratense</name>
    <name type="common">Red clover</name>
    <dbReference type="NCBI Taxonomy" id="57577"/>
    <lineage>
        <taxon>Eukaryota</taxon>
        <taxon>Viridiplantae</taxon>
        <taxon>Streptophyta</taxon>
        <taxon>Embryophyta</taxon>
        <taxon>Tracheophyta</taxon>
        <taxon>Spermatophyta</taxon>
        <taxon>Magnoliopsida</taxon>
        <taxon>eudicotyledons</taxon>
        <taxon>Gunneridae</taxon>
        <taxon>Pentapetalae</taxon>
        <taxon>rosids</taxon>
        <taxon>fabids</taxon>
        <taxon>Fabales</taxon>
        <taxon>Fabaceae</taxon>
        <taxon>Papilionoideae</taxon>
        <taxon>50 kb inversion clade</taxon>
        <taxon>NPAAA clade</taxon>
        <taxon>Hologalegina</taxon>
        <taxon>IRL clade</taxon>
        <taxon>Trifolieae</taxon>
        <taxon>Trifolium</taxon>
    </lineage>
</organism>
<evidence type="ECO:0000313" key="1">
    <source>
        <dbReference type="EMBL" id="PNX87487.1"/>
    </source>
</evidence>
<dbReference type="EMBL" id="ASHM01053969">
    <property type="protein sequence ID" value="PNX87487.1"/>
    <property type="molecule type" value="Genomic_DNA"/>
</dbReference>
<accession>A0A2K3M9N0</accession>
<gene>
    <name evidence="1" type="ORF">L195_g043576</name>
</gene>
<evidence type="ECO:0000313" key="2">
    <source>
        <dbReference type="Proteomes" id="UP000236291"/>
    </source>
</evidence>
<name>A0A2K3M9N0_TRIPR</name>
<protein>
    <submittedName>
        <fullName evidence="1">Uncharacterized protein</fullName>
    </submittedName>
</protein>
<feature type="non-terminal residue" evidence="1">
    <location>
        <position position="122"/>
    </location>
</feature>
<sequence length="122" mass="13686">MATKFFGRLSSKTLTLITASIYSRSLSTTSFLCRLHPLSGAVILPPSFRSLSSTRATIPSLIEQVSHNTTALKLRRNGCNYRRCLVIMRSRYHDRFIGLFRGEPTKEEIMDSYVKTLAGLVG</sequence>
<dbReference type="AlphaFoldDB" id="A0A2K3M9N0"/>
<proteinExistence type="predicted"/>
<comment type="caution">
    <text evidence="1">The sequence shown here is derived from an EMBL/GenBank/DDBJ whole genome shotgun (WGS) entry which is preliminary data.</text>
</comment>